<sequence>MPVRRRRRRGAEQLGRQGREHEVVRRREVRADVHRRRRRVAVAEAPAVIMRRRHGRMEQRHVGAIAARRHEVAAVHGGVHRT</sequence>
<evidence type="ECO:0000313" key="3">
    <source>
        <dbReference type="Proteomes" id="UP000059680"/>
    </source>
</evidence>
<reference evidence="2 3" key="3">
    <citation type="journal article" date="2013" name="Rice">
        <title>Improvement of the Oryza sativa Nipponbare reference genome using next generation sequence and optical map data.</title>
        <authorList>
            <person name="Kawahara Y."/>
            <person name="de la Bastide M."/>
            <person name="Hamilton J.P."/>
            <person name="Kanamori H."/>
            <person name="McCombie W.R."/>
            <person name="Ouyang S."/>
            <person name="Schwartz D.C."/>
            <person name="Tanaka T."/>
            <person name="Wu J."/>
            <person name="Zhou S."/>
            <person name="Childs K.L."/>
            <person name="Davidson R.M."/>
            <person name="Lin H."/>
            <person name="Quesada-Ocampo L."/>
            <person name="Vaillancourt B."/>
            <person name="Sakai H."/>
            <person name="Lee S.S."/>
            <person name="Kim J."/>
            <person name="Numa H."/>
            <person name="Itoh T."/>
            <person name="Buell C.R."/>
            <person name="Matsumoto T."/>
        </authorList>
    </citation>
    <scope>NUCLEOTIDE SEQUENCE [LARGE SCALE GENOMIC DNA]</scope>
    <source>
        <strain evidence="3">cv. Nipponbare</strain>
    </source>
</reference>
<reference evidence="3" key="1">
    <citation type="journal article" date="2005" name="Nature">
        <title>The map-based sequence of the rice genome.</title>
        <authorList>
            <consortium name="International rice genome sequencing project (IRGSP)"/>
            <person name="Matsumoto T."/>
            <person name="Wu J."/>
            <person name="Kanamori H."/>
            <person name="Katayose Y."/>
            <person name="Fujisawa M."/>
            <person name="Namiki N."/>
            <person name="Mizuno H."/>
            <person name="Yamamoto K."/>
            <person name="Antonio B.A."/>
            <person name="Baba T."/>
            <person name="Sakata K."/>
            <person name="Nagamura Y."/>
            <person name="Aoki H."/>
            <person name="Arikawa K."/>
            <person name="Arita K."/>
            <person name="Bito T."/>
            <person name="Chiden Y."/>
            <person name="Fujitsuka N."/>
            <person name="Fukunaka R."/>
            <person name="Hamada M."/>
            <person name="Harada C."/>
            <person name="Hayashi A."/>
            <person name="Hijishita S."/>
            <person name="Honda M."/>
            <person name="Hosokawa S."/>
            <person name="Ichikawa Y."/>
            <person name="Idonuma A."/>
            <person name="Iijima M."/>
            <person name="Ikeda M."/>
            <person name="Ikeno M."/>
            <person name="Ito K."/>
            <person name="Ito S."/>
            <person name="Ito T."/>
            <person name="Ito Y."/>
            <person name="Ito Y."/>
            <person name="Iwabuchi A."/>
            <person name="Kamiya K."/>
            <person name="Karasawa W."/>
            <person name="Kurita K."/>
            <person name="Katagiri S."/>
            <person name="Kikuta A."/>
            <person name="Kobayashi H."/>
            <person name="Kobayashi N."/>
            <person name="Machita K."/>
            <person name="Maehara T."/>
            <person name="Masukawa M."/>
            <person name="Mizubayashi T."/>
            <person name="Mukai Y."/>
            <person name="Nagasaki H."/>
            <person name="Nagata Y."/>
            <person name="Naito S."/>
            <person name="Nakashima M."/>
            <person name="Nakama Y."/>
            <person name="Nakamichi Y."/>
            <person name="Nakamura M."/>
            <person name="Meguro A."/>
            <person name="Negishi M."/>
            <person name="Ohta I."/>
            <person name="Ohta T."/>
            <person name="Okamoto M."/>
            <person name="Ono N."/>
            <person name="Saji S."/>
            <person name="Sakaguchi M."/>
            <person name="Sakai K."/>
            <person name="Shibata M."/>
            <person name="Shimokawa T."/>
            <person name="Song J."/>
            <person name="Takazaki Y."/>
            <person name="Terasawa K."/>
            <person name="Tsugane M."/>
            <person name="Tsuji K."/>
            <person name="Ueda S."/>
            <person name="Waki K."/>
            <person name="Yamagata H."/>
            <person name="Yamamoto M."/>
            <person name="Yamamoto S."/>
            <person name="Yamane H."/>
            <person name="Yoshiki S."/>
            <person name="Yoshihara R."/>
            <person name="Yukawa K."/>
            <person name="Zhong H."/>
            <person name="Yano M."/>
            <person name="Yuan Q."/>
            <person name="Ouyang S."/>
            <person name="Liu J."/>
            <person name="Jones K.M."/>
            <person name="Gansberger K."/>
            <person name="Moffat K."/>
            <person name="Hill J."/>
            <person name="Bera J."/>
            <person name="Fadrosh D."/>
            <person name="Jin S."/>
            <person name="Johri S."/>
            <person name="Kim M."/>
            <person name="Overton L."/>
            <person name="Reardon M."/>
            <person name="Tsitrin T."/>
            <person name="Vuong H."/>
            <person name="Weaver B."/>
            <person name="Ciecko A."/>
            <person name="Tallon L."/>
            <person name="Jackson J."/>
            <person name="Pai G."/>
            <person name="Aken S.V."/>
            <person name="Utterback T."/>
            <person name="Reidmuller S."/>
            <person name="Feldblyum T."/>
            <person name="Hsiao J."/>
            <person name="Zismann V."/>
            <person name="Iobst S."/>
            <person name="de Vazeille A.R."/>
            <person name="Buell C.R."/>
            <person name="Ying K."/>
            <person name="Li Y."/>
            <person name="Lu T."/>
            <person name="Huang Y."/>
            <person name="Zhao Q."/>
            <person name="Feng Q."/>
            <person name="Zhang L."/>
            <person name="Zhu J."/>
            <person name="Weng Q."/>
            <person name="Mu J."/>
            <person name="Lu Y."/>
            <person name="Fan D."/>
            <person name="Liu Y."/>
            <person name="Guan J."/>
            <person name="Zhang Y."/>
            <person name="Yu S."/>
            <person name="Liu X."/>
            <person name="Zhang Y."/>
            <person name="Hong G."/>
            <person name="Han B."/>
            <person name="Choisne N."/>
            <person name="Demange N."/>
            <person name="Orjeda G."/>
            <person name="Samain S."/>
            <person name="Cattolico L."/>
            <person name="Pelletier E."/>
            <person name="Couloux A."/>
            <person name="Segurens B."/>
            <person name="Wincker P."/>
            <person name="D'Hont A."/>
            <person name="Scarpelli C."/>
            <person name="Weissenbach J."/>
            <person name="Salanoubat M."/>
            <person name="Quetier F."/>
            <person name="Yu Y."/>
            <person name="Kim H.R."/>
            <person name="Rambo T."/>
            <person name="Currie J."/>
            <person name="Collura K."/>
            <person name="Luo M."/>
            <person name="Yang T."/>
            <person name="Ammiraju J.S.S."/>
            <person name="Engler F."/>
            <person name="Soderlund C."/>
            <person name="Wing R.A."/>
            <person name="Palmer L.E."/>
            <person name="de la Bastide M."/>
            <person name="Spiegel L."/>
            <person name="Nascimento L."/>
            <person name="Zutavern T."/>
            <person name="O'Shaughnessy A."/>
            <person name="Dike S."/>
            <person name="Dedhia N."/>
            <person name="Preston R."/>
            <person name="Balija V."/>
            <person name="McCombie W.R."/>
            <person name="Chow T."/>
            <person name="Chen H."/>
            <person name="Chung M."/>
            <person name="Chen C."/>
            <person name="Shaw J."/>
            <person name="Wu H."/>
            <person name="Hsiao K."/>
            <person name="Chao Y."/>
            <person name="Chu M."/>
            <person name="Cheng C."/>
            <person name="Hour A."/>
            <person name="Lee P."/>
            <person name="Lin S."/>
            <person name="Lin Y."/>
            <person name="Liou J."/>
            <person name="Liu S."/>
            <person name="Hsing Y."/>
            <person name="Raghuvanshi S."/>
            <person name="Mohanty A."/>
            <person name="Bharti A.K."/>
            <person name="Gaur A."/>
            <person name="Gupta V."/>
            <person name="Kumar D."/>
            <person name="Ravi V."/>
            <person name="Vij S."/>
            <person name="Kapur A."/>
            <person name="Khurana P."/>
            <person name="Khurana P."/>
            <person name="Khurana J.P."/>
            <person name="Tyagi A.K."/>
            <person name="Gaikwad K."/>
            <person name="Singh A."/>
            <person name="Dalal V."/>
            <person name="Srivastava S."/>
            <person name="Dixit A."/>
            <person name="Pal A.K."/>
            <person name="Ghazi I.A."/>
            <person name="Yadav M."/>
            <person name="Pandit A."/>
            <person name="Bhargava A."/>
            <person name="Sureshbabu K."/>
            <person name="Batra K."/>
            <person name="Sharma T.R."/>
            <person name="Mohapatra T."/>
            <person name="Singh N.K."/>
            <person name="Messing J."/>
            <person name="Nelson A.B."/>
            <person name="Fuks G."/>
            <person name="Kavchok S."/>
            <person name="Keizer G."/>
            <person name="Linton E."/>
            <person name="Llaca V."/>
            <person name="Song R."/>
            <person name="Tanyolac B."/>
            <person name="Young S."/>
            <person name="Ho-Il K."/>
            <person name="Hahn J.H."/>
            <person name="Sangsakoo G."/>
            <person name="Vanavichit A."/>
            <person name="de Mattos Luiz.A.T."/>
            <person name="Zimmer P.D."/>
            <person name="Malone G."/>
            <person name="Dellagostin O."/>
            <person name="de Oliveira A.C."/>
            <person name="Bevan M."/>
            <person name="Bancroft I."/>
            <person name="Minx P."/>
            <person name="Cordum H."/>
            <person name="Wilson R."/>
            <person name="Cheng Z."/>
            <person name="Jin W."/>
            <person name="Jiang J."/>
            <person name="Leong S.A."/>
            <person name="Iwama H."/>
            <person name="Gojobori T."/>
            <person name="Itoh T."/>
            <person name="Niimura Y."/>
            <person name="Fujii Y."/>
            <person name="Habara T."/>
            <person name="Sakai H."/>
            <person name="Sato Y."/>
            <person name="Wilson G."/>
            <person name="Kumar K."/>
            <person name="McCouch S."/>
            <person name="Juretic N."/>
            <person name="Hoen D."/>
            <person name="Wright S."/>
            <person name="Bruskiewich R."/>
            <person name="Bureau T."/>
            <person name="Miyao A."/>
            <person name="Hirochika H."/>
            <person name="Nishikawa T."/>
            <person name="Kadowaki K."/>
            <person name="Sugiura M."/>
            <person name="Burr B."/>
            <person name="Sasaki T."/>
        </authorList>
    </citation>
    <scope>NUCLEOTIDE SEQUENCE [LARGE SCALE GENOMIC DNA]</scope>
    <source>
        <strain evidence="3">cv. Nipponbare</strain>
    </source>
</reference>
<dbReference type="EMBL" id="AP014958">
    <property type="protein sequence ID" value="BAS77741.1"/>
    <property type="molecule type" value="Genomic_DNA"/>
</dbReference>
<feature type="non-terminal residue" evidence="2">
    <location>
        <position position="82"/>
    </location>
</feature>
<dbReference type="AlphaFoldDB" id="A0A0P0VGM8"/>
<proteinExistence type="predicted"/>
<dbReference type="PaxDb" id="39947-A0A0P0VGM8"/>
<dbReference type="Gramene" id="Os02t0226700-00">
    <property type="protein sequence ID" value="Os02t0226700-00"/>
    <property type="gene ID" value="Os02g0226700"/>
</dbReference>
<dbReference type="Proteomes" id="UP000059680">
    <property type="component" value="Chromosome 2"/>
</dbReference>
<gene>
    <name evidence="2" type="ordered locus">Os02g0226700</name>
    <name evidence="2" type="ORF">OSNPB_020226700</name>
</gene>
<evidence type="ECO:0000256" key="1">
    <source>
        <dbReference type="SAM" id="MobiDB-lite"/>
    </source>
</evidence>
<evidence type="ECO:0000313" key="2">
    <source>
        <dbReference type="EMBL" id="BAS77741.1"/>
    </source>
</evidence>
<protein>
    <submittedName>
        <fullName evidence="2">Os02g0226700 protein</fullName>
    </submittedName>
</protein>
<keyword evidence="3" id="KW-1185">Reference proteome</keyword>
<name>A0A0P0VGM8_ORYSJ</name>
<reference evidence="2 3" key="2">
    <citation type="journal article" date="2013" name="Plant Cell Physiol.">
        <title>Rice Annotation Project Database (RAP-DB): an integrative and interactive database for rice genomics.</title>
        <authorList>
            <person name="Sakai H."/>
            <person name="Lee S.S."/>
            <person name="Tanaka T."/>
            <person name="Numa H."/>
            <person name="Kim J."/>
            <person name="Kawahara Y."/>
            <person name="Wakimoto H."/>
            <person name="Yang C.C."/>
            <person name="Iwamoto M."/>
            <person name="Abe T."/>
            <person name="Yamada Y."/>
            <person name="Muto A."/>
            <person name="Inokuchi H."/>
            <person name="Ikemura T."/>
            <person name="Matsumoto T."/>
            <person name="Sasaki T."/>
            <person name="Itoh T."/>
        </authorList>
    </citation>
    <scope>NUCLEOTIDE SEQUENCE [LARGE SCALE GENOMIC DNA]</scope>
    <source>
        <strain evidence="3">cv. Nipponbare</strain>
    </source>
</reference>
<accession>A0A0P0VGM8</accession>
<organism evidence="2 3">
    <name type="scientific">Oryza sativa subsp. japonica</name>
    <name type="common">Rice</name>
    <dbReference type="NCBI Taxonomy" id="39947"/>
    <lineage>
        <taxon>Eukaryota</taxon>
        <taxon>Viridiplantae</taxon>
        <taxon>Streptophyta</taxon>
        <taxon>Embryophyta</taxon>
        <taxon>Tracheophyta</taxon>
        <taxon>Spermatophyta</taxon>
        <taxon>Magnoliopsida</taxon>
        <taxon>Liliopsida</taxon>
        <taxon>Poales</taxon>
        <taxon>Poaceae</taxon>
        <taxon>BOP clade</taxon>
        <taxon>Oryzoideae</taxon>
        <taxon>Oryzeae</taxon>
        <taxon>Oryzinae</taxon>
        <taxon>Oryza</taxon>
        <taxon>Oryza sativa</taxon>
    </lineage>
</organism>
<dbReference type="InParanoid" id="A0A0P0VGM8"/>
<feature type="region of interest" description="Disordered" evidence="1">
    <location>
        <begin position="1"/>
        <end position="21"/>
    </location>
</feature>